<feature type="region of interest" description="Disordered" evidence="2">
    <location>
        <begin position="1"/>
        <end position="53"/>
    </location>
</feature>
<dbReference type="SMART" id="SM00427">
    <property type="entry name" value="H2B"/>
    <property type="match status" value="1"/>
</dbReference>
<dbReference type="EMBL" id="BFAA01003173">
    <property type="protein sequence ID" value="GCB69216.1"/>
    <property type="molecule type" value="Genomic_DNA"/>
</dbReference>
<evidence type="ECO:0000259" key="3">
    <source>
        <dbReference type="Pfam" id="PF00125"/>
    </source>
</evidence>
<dbReference type="AlphaFoldDB" id="A0A401P7Y0"/>
<dbReference type="OMA" id="AKGQASH"/>
<evidence type="ECO:0000313" key="4">
    <source>
        <dbReference type="EMBL" id="GCB69216.1"/>
    </source>
</evidence>
<dbReference type="STRING" id="75743.A0A401P7Y0"/>
<accession>A0A401P7Y0</accession>
<evidence type="ECO:0000256" key="2">
    <source>
        <dbReference type="SAM" id="MobiDB-lite"/>
    </source>
</evidence>
<dbReference type="GO" id="GO:0030527">
    <property type="term" value="F:structural constituent of chromatin"/>
    <property type="evidence" value="ECO:0007669"/>
    <property type="project" value="InterPro"/>
</dbReference>
<dbReference type="InterPro" id="IPR009072">
    <property type="entry name" value="Histone-fold"/>
</dbReference>
<dbReference type="SUPFAM" id="SSF47113">
    <property type="entry name" value="Histone-fold"/>
    <property type="match status" value="1"/>
</dbReference>
<protein>
    <recommendedName>
        <fullName evidence="3">Core Histone H2A/H2B/H3 domain-containing protein</fullName>
    </recommendedName>
</protein>
<comment type="similarity">
    <text evidence="1">Belongs to the histone H2B family.</text>
</comment>
<dbReference type="InterPro" id="IPR000558">
    <property type="entry name" value="Histone_H2B"/>
</dbReference>
<evidence type="ECO:0000313" key="5">
    <source>
        <dbReference type="Proteomes" id="UP000288216"/>
    </source>
</evidence>
<dbReference type="CDD" id="cd22910">
    <property type="entry name" value="HFD_H2B"/>
    <property type="match status" value="1"/>
</dbReference>
<dbReference type="PANTHER" id="PTHR23428">
    <property type="entry name" value="HISTONE H2B"/>
    <property type="match status" value="1"/>
</dbReference>
<dbReference type="Gene3D" id="1.10.20.10">
    <property type="entry name" value="Histone, subunit A"/>
    <property type="match status" value="1"/>
</dbReference>
<reference evidence="4 5" key="1">
    <citation type="journal article" date="2018" name="Nat. Ecol. Evol.">
        <title>Shark genomes provide insights into elasmobranch evolution and the origin of vertebrates.</title>
        <authorList>
            <person name="Hara Y"/>
            <person name="Yamaguchi K"/>
            <person name="Onimaru K"/>
            <person name="Kadota M"/>
            <person name="Koyanagi M"/>
            <person name="Keeley SD"/>
            <person name="Tatsumi K"/>
            <person name="Tanaka K"/>
            <person name="Motone F"/>
            <person name="Kageyama Y"/>
            <person name="Nozu R"/>
            <person name="Adachi N"/>
            <person name="Nishimura O"/>
            <person name="Nakagawa R"/>
            <person name="Tanegashima C"/>
            <person name="Kiyatake I"/>
            <person name="Matsumoto R"/>
            <person name="Murakumo K"/>
            <person name="Nishida K"/>
            <person name="Terakita A"/>
            <person name="Kuratani S"/>
            <person name="Sato K"/>
            <person name="Hyodo S Kuraku.S."/>
        </authorList>
    </citation>
    <scope>NUCLEOTIDE SEQUENCE [LARGE SCALE GENOMIC DNA]</scope>
</reference>
<proteinExistence type="inferred from homology"/>
<keyword evidence="5" id="KW-1185">Reference proteome</keyword>
<name>A0A401P7Y0_SCYTO</name>
<dbReference type="InterPro" id="IPR007125">
    <property type="entry name" value="H2A/H2B/H3"/>
</dbReference>
<dbReference type="PRINTS" id="PR00621">
    <property type="entry name" value="HISTONEH2B"/>
</dbReference>
<dbReference type="GO" id="GO:0000786">
    <property type="term" value="C:nucleosome"/>
    <property type="evidence" value="ECO:0007669"/>
    <property type="project" value="InterPro"/>
</dbReference>
<dbReference type="Proteomes" id="UP000288216">
    <property type="component" value="Unassembled WGS sequence"/>
</dbReference>
<evidence type="ECO:0000256" key="1">
    <source>
        <dbReference type="ARBA" id="ARBA00006846"/>
    </source>
</evidence>
<dbReference type="GO" id="GO:0003677">
    <property type="term" value="F:DNA binding"/>
    <property type="evidence" value="ECO:0007669"/>
    <property type="project" value="InterPro"/>
</dbReference>
<organism evidence="4 5">
    <name type="scientific">Scyliorhinus torazame</name>
    <name type="common">Cloudy catshark</name>
    <name type="synonym">Catulus torazame</name>
    <dbReference type="NCBI Taxonomy" id="75743"/>
    <lineage>
        <taxon>Eukaryota</taxon>
        <taxon>Metazoa</taxon>
        <taxon>Chordata</taxon>
        <taxon>Craniata</taxon>
        <taxon>Vertebrata</taxon>
        <taxon>Chondrichthyes</taxon>
        <taxon>Elasmobranchii</taxon>
        <taxon>Galeomorphii</taxon>
        <taxon>Galeoidea</taxon>
        <taxon>Carcharhiniformes</taxon>
        <taxon>Scyliorhinidae</taxon>
        <taxon>Scyliorhinus</taxon>
    </lineage>
</organism>
<feature type="domain" description="Core Histone H2A/H2B/H3" evidence="3">
    <location>
        <begin position="60"/>
        <end position="100"/>
    </location>
</feature>
<comment type="caution">
    <text evidence="4">The sequence shown here is derived from an EMBL/GenBank/DDBJ whole genome shotgun (WGS) entry which is preliminary data.</text>
</comment>
<dbReference type="Pfam" id="PF00125">
    <property type="entry name" value="Histone"/>
    <property type="match status" value="1"/>
</dbReference>
<dbReference type="OrthoDB" id="10412668at2759"/>
<gene>
    <name evidence="4" type="ORF">scyTo_0008348</name>
</gene>
<sequence length="125" mass="13600">MGMPELAKGQASHGASKQFLSHQEAAQEAEESLQAELPHLCVPGADPGPHFHPGLLQGHELMNSFVTDIFERIASEASHLIYYNKQHIISTQEIQSAARLILSGELAKHAVSEDTKAVTKYTNSV</sequence>
<dbReference type="GO" id="GO:0046982">
    <property type="term" value="F:protein heterodimerization activity"/>
    <property type="evidence" value="ECO:0007669"/>
    <property type="project" value="InterPro"/>
</dbReference>